<dbReference type="InterPro" id="IPR004367">
    <property type="entry name" value="Cyclin_C-dom"/>
</dbReference>
<sequence>MLFSLKFNSGLPLPIHFLHDLNNMTYVPSDQHHLSKYLLEIFLLDHKSSLQAAAACCLSMSILTEVSAGIRSQ</sequence>
<dbReference type="SUPFAM" id="SSF47954">
    <property type="entry name" value="Cyclin-like"/>
    <property type="match status" value="1"/>
</dbReference>
<dbReference type="Pfam" id="PF02984">
    <property type="entry name" value="Cyclin_C"/>
    <property type="match status" value="1"/>
</dbReference>
<dbReference type="Proteomes" id="UP001329430">
    <property type="component" value="Chromosome 5"/>
</dbReference>
<protein>
    <recommendedName>
        <fullName evidence="1">Cyclin C-terminal domain-containing protein</fullName>
    </recommendedName>
</protein>
<proteinExistence type="predicted"/>
<evidence type="ECO:0000313" key="2">
    <source>
        <dbReference type="EMBL" id="KAK5643717.1"/>
    </source>
</evidence>
<dbReference type="EMBL" id="JAVRBK010000005">
    <property type="protein sequence ID" value="KAK5643717.1"/>
    <property type="molecule type" value="Genomic_DNA"/>
</dbReference>
<dbReference type="InterPro" id="IPR036915">
    <property type="entry name" value="Cyclin-like_sf"/>
</dbReference>
<reference evidence="2 3" key="1">
    <citation type="journal article" date="2024" name="Insects">
        <title>An Improved Chromosome-Level Genome Assembly of the Firefly Pyrocoelia pectoralis.</title>
        <authorList>
            <person name="Fu X."/>
            <person name="Meyer-Rochow V.B."/>
            <person name="Ballantyne L."/>
            <person name="Zhu X."/>
        </authorList>
    </citation>
    <scope>NUCLEOTIDE SEQUENCE [LARGE SCALE GENOMIC DNA]</scope>
    <source>
        <strain evidence="2">XCY_ONT2</strain>
    </source>
</reference>
<keyword evidence="3" id="KW-1185">Reference proteome</keyword>
<feature type="domain" description="Cyclin C-terminal" evidence="1">
    <location>
        <begin position="12"/>
        <end position="65"/>
    </location>
</feature>
<dbReference type="AlphaFoldDB" id="A0AAN7ZIL5"/>
<evidence type="ECO:0000259" key="1">
    <source>
        <dbReference type="Pfam" id="PF02984"/>
    </source>
</evidence>
<accession>A0AAN7ZIL5</accession>
<comment type="caution">
    <text evidence="2">The sequence shown here is derived from an EMBL/GenBank/DDBJ whole genome shotgun (WGS) entry which is preliminary data.</text>
</comment>
<dbReference type="Gene3D" id="1.10.472.10">
    <property type="entry name" value="Cyclin-like"/>
    <property type="match status" value="1"/>
</dbReference>
<gene>
    <name evidence="2" type="ORF">RI129_007562</name>
</gene>
<evidence type="ECO:0000313" key="3">
    <source>
        <dbReference type="Proteomes" id="UP001329430"/>
    </source>
</evidence>
<organism evidence="2 3">
    <name type="scientific">Pyrocoelia pectoralis</name>
    <dbReference type="NCBI Taxonomy" id="417401"/>
    <lineage>
        <taxon>Eukaryota</taxon>
        <taxon>Metazoa</taxon>
        <taxon>Ecdysozoa</taxon>
        <taxon>Arthropoda</taxon>
        <taxon>Hexapoda</taxon>
        <taxon>Insecta</taxon>
        <taxon>Pterygota</taxon>
        <taxon>Neoptera</taxon>
        <taxon>Endopterygota</taxon>
        <taxon>Coleoptera</taxon>
        <taxon>Polyphaga</taxon>
        <taxon>Elateriformia</taxon>
        <taxon>Elateroidea</taxon>
        <taxon>Lampyridae</taxon>
        <taxon>Lampyrinae</taxon>
        <taxon>Pyrocoelia</taxon>
    </lineage>
</organism>
<name>A0AAN7ZIL5_9COLE</name>